<organism evidence="7">
    <name type="scientific">Candidatus Berkiella aquae</name>
    <dbReference type="NCBI Taxonomy" id="295108"/>
    <lineage>
        <taxon>Bacteria</taxon>
        <taxon>Pseudomonadati</taxon>
        <taxon>Pseudomonadota</taxon>
        <taxon>Gammaproteobacteria</taxon>
        <taxon>Candidatus Berkiellales</taxon>
        <taxon>Candidatus Berkiellaceae</taxon>
        <taxon>Candidatus Berkiella</taxon>
    </lineage>
</organism>
<dbReference type="PANTHER" id="PTHR43701">
    <property type="entry name" value="MEMBRANE TRANSPORTER PROTEIN MJ0441-RELATED"/>
    <property type="match status" value="1"/>
</dbReference>
<feature type="transmembrane region" description="Helical" evidence="6">
    <location>
        <begin position="241"/>
        <end position="259"/>
    </location>
</feature>
<dbReference type="EMBL" id="LKAJ01000003">
    <property type="protein sequence ID" value="KRG21922.1"/>
    <property type="molecule type" value="Genomic_DNA"/>
</dbReference>
<dbReference type="Proteomes" id="UP000051497">
    <property type="component" value="Unassembled WGS sequence"/>
</dbReference>
<evidence type="ECO:0000313" key="8">
    <source>
        <dbReference type="EMBL" id="MCS5710386.1"/>
    </source>
</evidence>
<keyword evidence="4 6" id="KW-1133">Transmembrane helix</keyword>
<sequence length="263" mass="28084">MNEILFFIILGFAAQLIDGALGLAYGVINMTVLLGMGISPTAASAAIHTAEIFTTGFSGASHLAFKNVDFRLFKRLIIPGVIGSVIGAFLLTKIPEKTIKPYISAYLLIMGCMILYKAFKEAAWFEKVRHLINKALDREKPSHKPQRVIPLGLAGGFCDAIGGGGWGAIVSSSLLAQDANDPHYTIGTTNLAEFLIALSSSIVFFTAIGITHWKIVLGLILGGIFAAPLAAIAVRKLPAKVVMICAGSLICIISTYTITKHFF</sequence>
<evidence type="ECO:0000256" key="6">
    <source>
        <dbReference type="RuleBase" id="RU363041"/>
    </source>
</evidence>
<keyword evidence="3 6" id="KW-0812">Transmembrane</keyword>
<protein>
    <recommendedName>
        <fullName evidence="6">Probable membrane transporter protein</fullName>
    </recommendedName>
</protein>
<reference evidence="7" key="1">
    <citation type="submission" date="2015-09" db="EMBL/GenBank/DDBJ databases">
        <title>Draft Genome Sequences of Two Novel Amoeba-resistant Intranuclear Bacteria, Candidatus Berkiella cookevillensis and Candidatus Berkiella aquae.</title>
        <authorList>
            <person name="Mehari Y.T."/>
            <person name="Arivett B.A."/>
            <person name="Farone A.L."/>
            <person name="Gunderson J.H."/>
            <person name="Farone M.B."/>
        </authorList>
    </citation>
    <scope>NUCLEOTIDE SEQUENCE [LARGE SCALE GENOMIC DNA]</scope>
    <source>
        <strain evidence="7">HT99</strain>
    </source>
</reference>
<evidence type="ECO:0000256" key="2">
    <source>
        <dbReference type="ARBA" id="ARBA00009142"/>
    </source>
</evidence>
<evidence type="ECO:0000256" key="3">
    <source>
        <dbReference type="ARBA" id="ARBA00022692"/>
    </source>
</evidence>
<evidence type="ECO:0000313" key="9">
    <source>
        <dbReference type="Proteomes" id="UP000051497"/>
    </source>
</evidence>
<reference evidence="8" key="2">
    <citation type="journal article" date="2016" name="Genome Announc.">
        <title>Draft Genome Sequences of Two Novel Amoeba-Resistant Intranuclear Bacteria, 'Candidatus Berkiella cookevillensis' and 'Candidatus Berkiella aquae'.</title>
        <authorList>
            <person name="Mehari Y.T."/>
            <person name="Arivett B.A."/>
            <person name="Farone A.L."/>
            <person name="Gunderson J.H."/>
            <person name="Farone M.B."/>
        </authorList>
    </citation>
    <scope>NUCLEOTIDE SEQUENCE</scope>
    <source>
        <strain evidence="8">HT99</strain>
    </source>
</reference>
<dbReference type="RefSeq" id="WP_075065741.1">
    <property type="nucleotide sequence ID" value="NZ_LKAJ02000001.1"/>
</dbReference>
<evidence type="ECO:0000313" key="7">
    <source>
        <dbReference type="EMBL" id="KRG21922.1"/>
    </source>
</evidence>
<comment type="similarity">
    <text evidence="2 6">Belongs to the 4-toluene sulfonate uptake permease (TSUP) (TC 2.A.102) family.</text>
</comment>
<dbReference type="PANTHER" id="PTHR43701:SF12">
    <property type="entry name" value="MEMBRANE TRANSPORTER PROTEIN YTNM-RELATED"/>
    <property type="match status" value="1"/>
</dbReference>
<keyword evidence="5 6" id="KW-0472">Membrane</keyword>
<dbReference type="STRING" id="295108.HT99x_01116"/>
<evidence type="ECO:0000256" key="1">
    <source>
        <dbReference type="ARBA" id="ARBA00004141"/>
    </source>
</evidence>
<gene>
    <name evidence="8" type="ORF">HT99x_003010</name>
    <name evidence="7" type="ORF">HT99x_01116</name>
</gene>
<dbReference type="EMBL" id="LKAJ02000001">
    <property type="protein sequence ID" value="MCS5710386.1"/>
    <property type="molecule type" value="Genomic_DNA"/>
</dbReference>
<evidence type="ECO:0000256" key="5">
    <source>
        <dbReference type="ARBA" id="ARBA00023136"/>
    </source>
</evidence>
<keyword evidence="9" id="KW-1185">Reference proteome</keyword>
<evidence type="ECO:0000256" key="4">
    <source>
        <dbReference type="ARBA" id="ARBA00022989"/>
    </source>
</evidence>
<keyword evidence="6" id="KW-1003">Cell membrane</keyword>
<reference evidence="8" key="3">
    <citation type="submission" date="2021-06" db="EMBL/GenBank/DDBJ databases">
        <title>Genomic Description and Analysis of Intracellular Bacteria, Candidatus Berkiella cookevillensis and Candidatus Berkiella aquae.</title>
        <authorList>
            <person name="Kidane D.T."/>
            <person name="Mehari Y.T."/>
            <person name="Rice F.C."/>
            <person name="Arivett B.A."/>
            <person name="Farone A.L."/>
            <person name="Berk S.G."/>
            <person name="Farone M.B."/>
        </authorList>
    </citation>
    <scope>NUCLEOTIDE SEQUENCE</scope>
    <source>
        <strain evidence="8">HT99</strain>
    </source>
</reference>
<accession>A0A0Q9YW27</accession>
<dbReference type="InterPro" id="IPR002781">
    <property type="entry name" value="TM_pro_TauE-like"/>
</dbReference>
<feature type="transmembrane region" description="Helical" evidence="6">
    <location>
        <begin position="72"/>
        <end position="91"/>
    </location>
</feature>
<name>A0A0Q9YW27_9GAMM</name>
<proteinExistence type="inferred from homology"/>
<dbReference type="Pfam" id="PF01925">
    <property type="entry name" value="TauE"/>
    <property type="match status" value="1"/>
</dbReference>
<dbReference type="OrthoDB" id="45564at2"/>
<feature type="transmembrane region" description="Helical" evidence="6">
    <location>
        <begin position="215"/>
        <end position="235"/>
    </location>
</feature>
<feature type="transmembrane region" description="Helical" evidence="6">
    <location>
        <begin position="189"/>
        <end position="208"/>
    </location>
</feature>
<dbReference type="InterPro" id="IPR051598">
    <property type="entry name" value="TSUP/Inactive_protease-like"/>
</dbReference>
<dbReference type="GO" id="GO:0005886">
    <property type="term" value="C:plasma membrane"/>
    <property type="evidence" value="ECO:0007669"/>
    <property type="project" value="UniProtKB-SubCell"/>
</dbReference>
<comment type="subcellular location">
    <subcellularLocation>
        <location evidence="6">Cell membrane</location>
        <topology evidence="6">Multi-pass membrane protein</topology>
    </subcellularLocation>
    <subcellularLocation>
        <location evidence="1">Membrane</location>
        <topology evidence="1">Multi-pass membrane protein</topology>
    </subcellularLocation>
</comment>
<feature type="transmembrane region" description="Helical" evidence="6">
    <location>
        <begin position="148"/>
        <end position="169"/>
    </location>
</feature>
<dbReference type="AlphaFoldDB" id="A0A0Q9YW27"/>
<comment type="caution">
    <text evidence="7">The sequence shown here is derived from an EMBL/GenBank/DDBJ whole genome shotgun (WGS) entry which is preliminary data.</text>
</comment>
<feature type="transmembrane region" description="Helical" evidence="6">
    <location>
        <begin position="103"/>
        <end position="119"/>
    </location>
</feature>